<comment type="subcellular location">
    <subcellularLocation>
        <location evidence="1">Membrane</location>
        <topology evidence="1">Multi-pass membrane protein</topology>
    </subcellularLocation>
</comment>
<evidence type="ECO:0000256" key="2">
    <source>
        <dbReference type="ARBA" id="ARBA00006675"/>
    </source>
</evidence>
<feature type="transmembrane region" description="Helical" evidence="14">
    <location>
        <begin position="262"/>
        <end position="282"/>
    </location>
</feature>
<dbReference type="InterPro" id="IPR021261">
    <property type="entry name" value="GPCAT"/>
</dbReference>
<feature type="transmembrane region" description="Helical" evidence="14">
    <location>
        <begin position="237"/>
        <end position="256"/>
    </location>
</feature>
<evidence type="ECO:0000256" key="11">
    <source>
        <dbReference type="ARBA" id="ARBA00023264"/>
    </source>
</evidence>
<evidence type="ECO:0000256" key="14">
    <source>
        <dbReference type="SAM" id="Phobius"/>
    </source>
</evidence>
<evidence type="ECO:0000256" key="12">
    <source>
        <dbReference type="ARBA" id="ARBA00023315"/>
    </source>
</evidence>
<feature type="transmembrane region" description="Helical" evidence="14">
    <location>
        <begin position="425"/>
        <end position="445"/>
    </location>
</feature>
<evidence type="ECO:0000256" key="5">
    <source>
        <dbReference type="ARBA" id="ARBA00022679"/>
    </source>
</evidence>
<evidence type="ECO:0000313" key="16">
    <source>
        <dbReference type="Proteomes" id="UP001194580"/>
    </source>
</evidence>
<feature type="transmembrane region" description="Helical" evidence="14">
    <location>
        <begin position="395"/>
        <end position="419"/>
    </location>
</feature>
<feature type="region of interest" description="Disordered" evidence="13">
    <location>
        <begin position="1"/>
        <end position="57"/>
    </location>
</feature>
<dbReference type="Pfam" id="PF10998">
    <property type="entry name" value="DUF2838"/>
    <property type="match status" value="1"/>
</dbReference>
<evidence type="ECO:0000256" key="8">
    <source>
        <dbReference type="ARBA" id="ARBA00023098"/>
    </source>
</evidence>
<dbReference type="PANTHER" id="PTHR31201:SF1">
    <property type="entry name" value="GLYCEROPHOSPHOCHOLINE ACYLTRANSFERASE 1"/>
    <property type="match status" value="1"/>
</dbReference>
<reference evidence="15" key="1">
    <citation type="journal article" date="2020" name="Fungal Divers.">
        <title>Resolving the Mortierellaceae phylogeny through synthesis of multi-gene phylogenetics and phylogenomics.</title>
        <authorList>
            <person name="Vandepol N."/>
            <person name="Liber J."/>
            <person name="Desiro A."/>
            <person name="Na H."/>
            <person name="Kennedy M."/>
            <person name="Barry K."/>
            <person name="Grigoriev I.V."/>
            <person name="Miller A.N."/>
            <person name="O'Donnell K."/>
            <person name="Stajich J.E."/>
            <person name="Bonito G."/>
        </authorList>
    </citation>
    <scope>NUCLEOTIDE SEQUENCE</scope>
    <source>
        <strain evidence="15">NRRL 28262</strain>
    </source>
</reference>
<accession>A0AAD4DLI1</accession>
<gene>
    <name evidence="15" type="ORF">BGZ95_000478</name>
</gene>
<keyword evidence="5" id="KW-0808">Transferase</keyword>
<evidence type="ECO:0000256" key="7">
    <source>
        <dbReference type="ARBA" id="ARBA00022989"/>
    </source>
</evidence>
<dbReference type="Proteomes" id="UP001194580">
    <property type="component" value="Unassembled WGS sequence"/>
</dbReference>
<evidence type="ECO:0000256" key="9">
    <source>
        <dbReference type="ARBA" id="ARBA00023136"/>
    </source>
</evidence>
<evidence type="ECO:0000256" key="13">
    <source>
        <dbReference type="SAM" id="MobiDB-lite"/>
    </source>
</evidence>
<keyword evidence="8" id="KW-0443">Lipid metabolism</keyword>
<dbReference type="GO" id="GO:0006656">
    <property type="term" value="P:phosphatidylcholine biosynthetic process"/>
    <property type="evidence" value="ECO:0007669"/>
    <property type="project" value="TreeGrafter"/>
</dbReference>
<sequence>MRQTQDTLKDTKAARVPDTKLLEKKNHINNSDTVENTTQDLATMSDSDSDLPLARSVSAPEPNEYTYEDAHASDPAILSEPASPSLGPSLVPNIFTQLSFSLDSFISQNLEEDLTDLPILANQMYNNLRSDLSKTKHQLRHHVGTTKRQIRHQVDHTASNLKSQIDTSMMIWKQHMKKASVVRFMDKIAFTLGMLECCCTPWVISQYPEWIPFVHTFQVSVLIVVRYFLYKRKSWHFFLLDMCYFVNVVVILYLYVFPQSQALLGAVWLLSHGPLAFAIVTWRNSLVLHSLDKVTSVYIHMSPPIALYVVRWLYPDPNYTRYPALKDMPVLPTSSSLTAAIALYLTWQVAYYVFVVVRQKEKIKAGKRVTSYTWLLNDPNAGVISKVAHTFGEKYSIVTFMGMQLIYTFVTCLFALLSYKYFKLNTVFLVSLFLVSVWNGASYYMEVFSKQYEKQLNKLAEEVSSAVAANQRAHDSAGAGAGNQQESANGEKSSSSVEAQPQKSAAAKKDD</sequence>
<feature type="compositionally biased region" description="Polar residues" evidence="13">
    <location>
        <begin position="28"/>
        <end position="46"/>
    </location>
</feature>
<name>A0AAD4DLI1_9FUNG</name>
<evidence type="ECO:0000256" key="10">
    <source>
        <dbReference type="ARBA" id="ARBA00023209"/>
    </source>
</evidence>
<feature type="transmembrane region" description="Helical" evidence="14">
    <location>
        <begin position="334"/>
        <end position="357"/>
    </location>
</feature>
<keyword evidence="7 14" id="KW-1133">Transmembrane helix</keyword>
<feature type="transmembrane region" description="Helical" evidence="14">
    <location>
        <begin position="294"/>
        <end position="314"/>
    </location>
</feature>
<evidence type="ECO:0000256" key="3">
    <source>
        <dbReference type="ARBA" id="ARBA00019082"/>
    </source>
</evidence>
<keyword evidence="4" id="KW-0444">Lipid biosynthesis</keyword>
<comment type="similarity">
    <text evidence="2">Belongs to the GPC1 family.</text>
</comment>
<dbReference type="GO" id="GO:0016746">
    <property type="term" value="F:acyltransferase activity"/>
    <property type="evidence" value="ECO:0007669"/>
    <property type="project" value="UniProtKB-KW"/>
</dbReference>
<evidence type="ECO:0000256" key="6">
    <source>
        <dbReference type="ARBA" id="ARBA00022692"/>
    </source>
</evidence>
<protein>
    <recommendedName>
        <fullName evidence="3">Glycerophosphocholine acyltransferase 1</fullName>
    </recommendedName>
</protein>
<keyword evidence="16" id="KW-1185">Reference proteome</keyword>
<keyword evidence="10" id="KW-0594">Phospholipid biosynthesis</keyword>
<dbReference type="AlphaFoldDB" id="A0AAD4DLI1"/>
<dbReference type="GO" id="GO:0016020">
    <property type="term" value="C:membrane"/>
    <property type="evidence" value="ECO:0007669"/>
    <property type="project" value="UniProtKB-SubCell"/>
</dbReference>
<keyword evidence="6 14" id="KW-0812">Transmembrane</keyword>
<comment type="caution">
    <text evidence="15">The sequence shown here is derived from an EMBL/GenBank/DDBJ whole genome shotgun (WGS) entry which is preliminary data.</text>
</comment>
<evidence type="ECO:0000256" key="4">
    <source>
        <dbReference type="ARBA" id="ARBA00022516"/>
    </source>
</evidence>
<proteinExistence type="inferred from homology"/>
<dbReference type="PANTHER" id="PTHR31201">
    <property type="entry name" value="OS01G0585100 PROTEIN"/>
    <property type="match status" value="1"/>
</dbReference>
<dbReference type="EMBL" id="JAAAIL010000109">
    <property type="protein sequence ID" value="KAG0279688.1"/>
    <property type="molecule type" value="Genomic_DNA"/>
</dbReference>
<evidence type="ECO:0000256" key="1">
    <source>
        <dbReference type="ARBA" id="ARBA00004141"/>
    </source>
</evidence>
<feature type="compositionally biased region" description="Polar residues" evidence="13">
    <location>
        <begin position="482"/>
        <end position="503"/>
    </location>
</feature>
<organism evidence="15 16">
    <name type="scientific">Linnemannia exigua</name>
    <dbReference type="NCBI Taxonomy" id="604196"/>
    <lineage>
        <taxon>Eukaryota</taxon>
        <taxon>Fungi</taxon>
        <taxon>Fungi incertae sedis</taxon>
        <taxon>Mucoromycota</taxon>
        <taxon>Mortierellomycotina</taxon>
        <taxon>Mortierellomycetes</taxon>
        <taxon>Mortierellales</taxon>
        <taxon>Mortierellaceae</taxon>
        <taxon>Linnemannia</taxon>
    </lineage>
</organism>
<keyword evidence="12" id="KW-0012">Acyltransferase</keyword>
<feature type="region of interest" description="Disordered" evidence="13">
    <location>
        <begin position="470"/>
        <end position="511"/>
    </location>
</feature>
<keyword evidence="9 14" id="KW-0472">Membrane</keyword>
<evidence type="ECO:0000313" key="15">
    <source>
        <dbReference type="EMBL" id="KAG0279688.1"/>
    </source>
</evidence>
<keyword evidence="11" id="KW-1208">Phospholipid metabolism</keyword>
<feature type="compositionally biased region" description="Basic and acidic residues" evidence="13">
    <location>
        <begin position="7"/>
        <end position="26"/>
    </location>
</feature>